<sequence>MPVSGRAARVVVLASGTGSLLAALIERSRIPGSVFEIVAVGADRDCAAVGIAREAGIESFTCRVADHPDRGAWDEALREHAARAEPDWVVTAGFMKILGPRFLDAFGGHIVNSHPALLPSFPGAHGVAEALAHGVKVTGTTVHLVDAGVDTGPILAQRAVEIGDDDTEDTLHERIKIIERELLADVVAALVTKGVVIEGRKARIL</sequence>
<dbReference type="NCBIfam" id="TIGR00639">
    <property type="entry name" value="PurN"/>
    <property type="match status" value="1"/>
</dbReference>
<keyword evidence="2 6" id="KW-0808">Transferase</keyword>
<dbReference type="InterPro" id="IPR002376">
    <property type="entry name" value="Formyl_transf_N"/>
</dbReference>
<dbReference type="EMBL" id="CP045809">
    <property type="protein sequence ID" value="QHN37673.1"/>
    <property type="molecule type" value="Genomic_DNA"/>
</dbReference>
<feature type="site" description="Raises pKa of active site His" evidence="6">
    <location>
        <position position="150"/>
    </location>
</feature>
<name>A0ABX6INZ6_9ACTN</name>
<feature type="active site" description="Proton donor" evidence="6">
    <location>
        <position position="114"/>
    </location>
</feature>
<feature type="binding site" evidence="6">
    <location>
        <position position="112"/>
    </location>
    <ligand>
        <name>(6R)-10-formyltetrahydrofolate</name>
        <dbReference type="ChEBI" id="CHEBI:195366"/>
    </ligand>
</feature>
<comment type="function">
    <text evidence="6">Catalyzes the transfer of a formyl group from 10-formyltetrahydrofolate to 5-phospho-ribosyl-glycinamide (GAR), producing 5-phospho-ribosyl-N-formylglycinamide (FGAR) and tetrahydrofolate.</text>
</comment>
<comment type="caution">
    <text evidence="6">Lacks conserved residue(s) required for the propagation of feature annotation.</text>
</comment>
<dbReference type="PANTHER" id="PTHR43369">
    <property type="entry name" value="PHOSPHORIBOSYLGLYCINAMIDE FORMYLTRANSFERASE"/>
    <property type="match status" value="1"/>
</dbReference>
<dbReference type="CDD" id="cd08645">
    <property type="entry name" value="FMT_core_GART"/>
    <property type="match status" value="1"/>
</dbReference>
<keyword evidence="9" id="KW-1185">Reference proteome</keyword>
<gene>
    <name evidence="6" type="primary">purN</name>
    <name evidence="8" type="ORF">GII31_17735</name>
</gene>
<dbReference type="GO" id="GO:0004644">
    <property type="term" value="F:phosphoribosylglycinamide formyltransferase activity"/>
    <property type="evidence" value="ECO:0007669"/>
    <property type="project" value="UniProtKB-EC"/>
</dbReference>
<evidence type="ECO:0000313" key="9">
    <source>
        <dbReference type="Proteomes" id="UP001059836"/>
    </source>
</evidence>
<evidence type="ECO:0000256" key="1">
    <source>
        <dbReference type="ARBA" id="ARBA00005054"/>
    </source>
</evidence>
<evidence type="ECO:0000256" key="4">
    <source>
        <dbReference type="ARBA" id="ARBA00038440"/>
    </source>
</evidence>
<comment type="catalytic activity">
    <reaction evidence="5 6">
        <text>N(1)-(5-phospho-beta-D-ribosyl)glycinamide + (6R)-10-formyltetrahydrofolate = N(2)-formyl-N(1)-(5-phospho-beta-D-ribosyl)glycinamide + (6S)-5,6,7,8-tetrahydrofolate + H(+)</text>
        <dbReference type="Rhea" id="RHEA:15053"/>
        <dbReference type="ChEBI" id="CHEBI:15378"/>
        <dbReference type="ChEBI" id="CHEBI:57453"/>
        <dbReference type="ChEBI" id="CHEBI:143788"/>
        <dbReference type="ChEBI" id="CHEBI:147286"/>
        <dbReference type="ChEBI" id="CHEBI:195366"/>
        <dbReference type="EC" id="2.1.2.2"/>
    </reaction>
</comment>
<dbReference type="SUPFAM" id="SSF53328">
    <property type="entry name" value="Formyltransferase"/>
    <property type="match status" value="1"/>
</dbReference>
<protein>
    <recommendedName>
        <fullName evidence="6">Phosphoribosylglycinamide formyltransferase</fullName>
        <ecNumber evidence="6">2.1.2.2</ecNumber>
    </recommendedName>
    <alternativeName>
        <fullName evidence="6">5'-phosphoribosylglycinamide transformylase</fullName>
    </alternativeName>
    <alternativeName>
        <fullName evidence="6">GAR transformylase</fullName>
        <shortName evidence="6">GART</shortName>
    </alternativeName>
</protein>
<dbReference type="InterPro" id="IPR001555">
    <property type="entry name" value="GART_AS"/>
</dbReference>
<dbReference type="HAMAP" id="MF_01930">
    <property type="entry name" value="PurN"/>
    <property type="match status" value="1"/>
</dbReference>
<evidence type="ECO:0000256" key="3">
    <source>
        <dbReference type="ARBA" id="ARBA00022755"/>
    </source>
</evidence>
<dbReference type="Proteomes" id="UP001059836">
    <property type="component" value="Chromosome"/>
</dbReference>
<dbReference type="PROSITE" id="PS00373">
    <property type="entry name" value="GART"/>
    <property type="match status" value="1"/>
</dbReference>
<feature type="binding site" evidence="6">
    <location>
        <begin position="95"/>
        <end position="98"/>
    </location>
    <ligand>
        <name>(6R)-10-formyltetrahydrofolate</name>
        <dbReference type="ChEBI" id="CHEBI:195366"/>
    </ligand>
</feature>
<evidence type="ECO:0000259" key="7">
    <source>
        <dbReference type="Pfam" id="PF00551"/>
    </source>
</evidence>
<evidence type="ECO:0000256" key="2">
    <source>
        <dbReference type="ARBA" id="ARBA00022679"/>
    </source>
</evidence>
<keyword evidence="3 6" id="KW-0658">Purine biosynthesis</keyword>
<dbReference type="Gene3D" id="3.40.50.170">
    <property type="entry name" value="Formyl transferase, N-terminal domain"/>
    <property type="match status" value="1"/>
</dbReference>
<dbReference type="Pfam" id="PF00551">
    <property type="entry name" value="Formyl_trans_N"/>
    <property type="match status" value="1"/>
</dbReference>
<evidence type="ECO:0000313" key="8">
    <source>
        <dbReference type="EMBL" id="QHN37673.1"/>
    </source>
</evidence>
<dbReference type="InterPro" id="IPR004607">
    <property type="entry name" value="GART"/>
</dbReference>
<comment type="pathway">
    <text evidence="1 6">Purine metabolism; IMP biosynthesis via de novo pathway; N(2)-formyl-N(1)-(5-phospho-D-ribosyl)glycinamide from N(1)-(5-phospho-D-ribosyl)glycinamide (10-formyl THF route): step 1/1.</text>
</comment>
<dbReference type="EC" id="2.1.2.2" evidence="6"/>
<dbReference type="PANTHER" id="PTHR43369:SF2">
    <property type="entry name" value="PHOSPHORIBOSYLGLYCINAMIDE FORMYLTRANSFERASE"/>
    <property type="match status" value="1"/>
</dbReference>
<comment type="similarity">
    <text evidence="4 6">Belongs to the GART family.</text>
</comment>
<dbReference type="InterPro" id="IPR036477">
    <property type="entry name" value="Formyl_transf_N_sf"/>
</dbReference>
<organism evidence="8 9">
    <name type="scientific">Gordonia pseudamarae</name>
    <dbReference type="NCBI Taxonomy" id="2831662"/>
    <lineage>
        <taxon>Bacteria</taxon>
        <taxon>Bacillati</taxon>
        <taxon>Actinomycetota</taxon>
        <taxon>Actinomycetes</taxon>
        <taxon>Mycobacteriales</taxon>
        <taxon>Gordoniaceae</taxon>
        <taxon>Gordonia</taxon>
    </lineage>
</organism>
<feature type="domain" description="Formyl transferase N-terminal" evidence="7">
    <location>
        <begin position="9"/>
        <end position="187"/>
    </location>
</feature>
<proteinExistence type="inferred from homology"/>
<evidence type="ECO:0000256" key="5">
    <source>
        <dbReference type="ARBA" id="ARBA00047664"/>
    </source>
</evidence>
<reference evidence="8" key="1">
    <citation type="journal article" date="2021" name="Nat. Microbiol.">
        <title>Cocultivation of an ultrasmall environmental parasitic bacterium with lytic ability against bacteria associated with wastewater foams.</title>
        <authorList>
            <person name="Batinovic S."/>
            <person name="Rose J.J.A."/>
            <person name="Ratcliffe J."/>
            <person name="Seviour R.J."/>
            <person name="Petrovski S."/>
        </authorList>
    </citation>
    <scope>NUCLEOTIDE SEQUENCE</scope>
    <source>
        <strain evidence="8">CON9</strain>
    </source>
</reference>
<dbReference type="RefSeq" id="WP_407649993.1">
    <property type="nucleotide sequence ID" value="NZ_CP045806.1"/>
</dbReference>
<evidence type="ECO:0000256" key="6">
    <source>
        <dbReference type="HAMAP-Rule" id="MF_01930"/>
    </source>
</evidence>
<feature type="binding site" evidence="6">
    <location>
        <position position="70"/>
    </location>
    <ligand>
        <name>(6R)-10-formyltetrahydrofolate</name>
        <dbReference type="ChEBI" id="CHEBI:195366"/>
    </ligand>
</feature>
<accession>A0ABX6INZ6</accession>